<name>A0A173YZM1_9CLOT</name>
<organism evidence="4 5">
    <name type="scientific">Clostridium disporicum</name>
    <dbReference type="NCBI Taxonomy" id="84024"/>
    <lineage>
        <taxon>Bacteria</taxon>
        <taxon>Bacillati</taxon>
        <taxon>Bacillota</taxon>
        <taxon>Clostridia</taxon>
        <taxon>Eubacteriales</taxon>
        <taxon>Clostridiaceae</taxon>
        <taxon>Clostridium</taxon>
    </lineage>
</organism>
<dbReference type="OrthoDB" id="6902891at2"/>
<dbReference type="PANTHER" id="PTHR36934">
    <property type="entry name" value="BLR0278 PROTEIN"/>
    <property type="match status" value="1"/>
</dbReference>
<feature type="binding site" evidence="2">
    <location>
        <position position="60"/>
    </location>
    <ligand>
        <name>substrate</name>
    </ligand>
</feature>
<dbReference type="RefSeq" id="WP_042393610.1">
    <property type="nucleotide sequence ID" value="NZ_CYYT01000003.1"/>
</dbReference>
<feature type="active site" evidence="1">
    <location>
        <position position="33"/>
    </location>
</feature>
<sequence>MIEVGIIGEAKDIVSENNIAKTLRSGELMVYATPAMIALMEEAAYKSIQGELEEGKGSVGTLMNVKHLASTPIGMNVTAKSELIEVDRRRLVFKVEAFDERDKIGEGIHERFIIDNESFQNKTDNK</sequence>
<feature type="domain" description="Fluoroacetyl-CoA-specific thioesterase-like" evidence="3">
    <location>
        <begin position="14"/>
        <end position="117"/>
    </location>
</feature>
<dbReference type="InterPro" id="IPR029069">
    <property type="entry name" value="HotDog_dom_sf"/>
</dbReference>
<dbReference type="Gene3D" id="3.10.129.10">
    <property type="entry name" value="Hotdog Thioesterase"/>
    <property type="match status" value="1"/>
</dbReference>
<feature type="active site" evidence="1">
    <location>
        <position position="67"/>
    </location>
</feature>
<evidence type="ECO:0000259" key="3">
    <source>
        <dbReference type="Pfam" id="PF22636"/>
    </source>
</evidence>
<feature type="binding site" evidence="2">
    <location>
        <position position="111"/>
    </location>
    <ligand>
        <name>substrate</name>
    </ligand>
</feature>
<dbReference type="AlphaFoldDB" id="A0A173YZM1"/>
<evidence type="ECO:0000256" key="1">
    <source>
        <dbReference type="PIRSR" id="PIRSR014972-1"/>
    </source>
</evidence>
<dbReference type="EMBL" id="CYZV01000042">
    <property type="protein sequence ID" value="CUO70765.1"/>
    <property type="molecule type" value="Genomic_DNA"/>
</dbReference>
<reference evidence="4 5" key="1">
    <citation type="submission" date="2015-09" db="EMBL/GenBank/DDBJ databases">
        <authorList>
            <consortium name="Pathogen Informatics"/>
        </authorList>
    </citation>
    <scope>NUCLEOTIDE SEQUENCE [LARGE SCALE GENOMIC DNA]</scope>
    <source>
        <strain evidence="4 5">2789STDY5834855</strain>
    </source>
</reference>
<accession>A0A173YZM1</accession>
<proteinExistence type="predicted"/>
<dbReference type="GeneID" id="83010330"/>
<feature type="binding site" evidence="2">
    <location>
        <position position="60"/>
    </location>
    <ligand>
        <name>CoA</name>
        <dbReference type="ChEBI" id="CHEBI:57287"/>
    </ligand>
</feature>
<protein>
    <submittedName>
        <fullName evidence="4">Putative thioesterase</fullName>
    </submittedName>
</protein>
<dbReference type="PANTHER" id="PTHR36934:SF1">
    <property type="entry name" value="THIOESTERASE DOMAIN-CONTAINING PROTEIN"/>
    <property type="match status" value="1"/>
</dbReference>
<dbReference type="InterPro" id="IPR054485">
    <property type="entry name" value="FlK-like_dom"/>
</dbReference>
<evidence type="ECO:0000313" key="4">
    <source>
        <dbReference type="EMBL" id="CUO70765.1"/>
    </source>
</evidence>
<dbReference type="Proteomes" id="UP000095558">
    <property type="component" value="Unassembled WGS sequence"/>
</dbReference>
<dbReference type="Pfam" id="PF22636">
    <property type="entry name" value="FlK"/>
    <property type="match status" value="1"/>
</dbReference>
<dbReference type="InterPro" id="IPR025540">
    <property type="entry name" value="FlK"/>
</dbReference>
<evidence type="ECO:0000256" key="2">
    <source>
        <dbReference type="PIRSR" id="PIRSR014972-2"/>
    </source>
</evidence>
<feature type="active site" evidence="1">
    <location>
        <position position="41"/>
    </location>
</feature>
<gene>
    <name evidence="4" type="ORF">ERS852470_03125</name>
</gene>
<dbReference type="SUPFAM" id="SSF54637">
    <property type="entry name" value="Thioesterase/thiol ester dehydrase-isomerase"/>
    <property type="match status" value="1"/>
</dbReference>
<dbReference type="PIRSF" id="PIRSF014972">
    <property type="entry name" value="FlK"/>
    <property type="match status" value="1"/>
</dbReference>
<dbReference type="CDD" id="cd03440">
    <property type="entry name" value="hot_dog"/>
    <property type="match status" value="1"/>
</dbReference>
<evidence type="ECO:0000313" key="5">
    <source>
        <dbReference type="Proteomes" id="UP000095558"/>
    </source>
</evidence>